<keyword evidence="2" id="KW-0862">Zinc</keyword>
<evidence type="ECO:0000259" key="1">
    <source>
        <dbReference type="Pfam" id="PF10276"/>
    </source>
</evidence>
<dbReference type="InterPro" id="IPR019401">
    <property type="entry name" value="Znf_CHCC"/>
</dbReference>
<dbReference type="Proteomes" id="UP001597413">
    <property type="component" value="Unassembled WGS sequence"/>
</dbReference>
<dbReference type="GO" id="GO:0008270">
    <property type="term" value="F:zinc ion binding"/>
    <property type="evidence" value="ECO:0007669"/>
    <property type="project" value="UniProtKB-KW"/>
</dbReference>
<feature type="non-terminal residue" evidence="2">
    <location>
        <position position="56"/>
    </location>
</feature>
<sequence>MTKTPETQIVTSWKVACDGGLGGHPRVWLTIPPETGEVVCPYCSKTFVIDRAHAHD</sequence>
<reference evidence="3" key="1">
    <citation type="journal article" date="2019" name="Int. J. Syst. Evol. Microbiol.">
        <title>The Global Catalogue of Microorganisms (GCM) 10K type strain sequencing project: providing services to taxonomists for standard genome sequencing and annotation.</title>
        <authorList>
            <consortium name="The Broad Institute Genomics Platform"/>
            <consortium name="The Broad Institute Genome Sequencing Center for Infectious Disease"/>
            <person name="Wu L."/>
            <person name="Ma J."/>
        </authorList>
    </citation>
    <scope>NUCLEOTIDE SEQUENCE [LARGE SCALE GENOMIC DNA]</scope>
    <source>
        <strain evidence="3">CCUG 55131</strain>
    </source>
</reference>
<dbReference type="Pfam" id="PF10276">
    <property type="entry name" value="zf-CHCC"/>
    <property type="match status" value="1"/>
</dbReference>
<evidence type="ECO:0000313" key="2">
    <source>
        <dbReference type="EMBL" id="MFD2173941.1"/>
    </source>
</evidence>
<name>A0ABW5A8W1_9RHOB</name>
<keyword evidence="2" id="KW-0863">Zinc-finger</keyword>
<keyword evidence="3" id="KW-1185">Reference proteome</keyword>
<evidence type="ECO:0000313" key="3">
    <source>
        <dbReference type="Proteomes" id="UP001597413"/>
    </source>
</evidence>
<protein>
    <submittedName>
        <fullName evidence="2">Zinc-finger domain-containing protein</fullName>
    </submittedName>
</protein>
<proteinExistence type="predicted"/>
<dbReference type="EMBL" id="JBHUIX010000005">
    <property type="protein sequence ID" value="MFD2173941.1"/>
    <property type="molecule type" value="Genomic_DNA"/>
</dbReference>
<feature type="domain" description="Zinc finger CHCC-type" evidence="1">
    <location>
        <begin position="13"/>
        <end position="47"/>
    </location>
</feature>
<organism evidence="2 3">
    <name type="scientific">Rhodobacter lacus</name>
    <dbReference type="NCBI Taxonomy" id="1641972"/>
    <lineage>
        <taxon>Bacteria</taxon>
        <taxon>Pseudomonadati</taxon>
        <taxon>Pseudomonadota</taxon>
        <taxon>Alphaproteobacteria</taxon>
        <taxon>Rhodobacterales</taxon>
        <taxon>Rhodobacter group</taxon>
        <taxon>Rhodobacter</taxon>
    </lineage>
</organism>
<dbReference type="RefSeq" id="WP_377388943.1">
    <property type="nucleotide sequence ID" value="NZ_JBHUIX010000005.1"/>
</dbReference>
<comment type="caution">
    <text evidence="2">The sequence shown here is derived from an EMBL/GenBank/DDBJ whole genome shotgun (WGS) entry which is preliminary data.</text>
</comment>
<accession>A0ABW5A8W1</accession>
<dbReference type="Gene3D" id="2.60.260.40">
    <property type="entry name" value="q5lls5 like domains"/>
    <property type="match status" value="1"/>
</dbReference>
<gene>
    <name evidence="2" type="ORF">ACFSM0_07550</name>
</gene>
<keyword evidence="2" id="KW-0479">Metal-binding</keyword>